<keyword evidence="8" id="KW-1185">Reference proteome</keyword>
<dbReference type="PANTHER" id="PTHR46910:SF3">
    <property type="entry name" value="HALOTOLERANCE PROTEIN 9-RELATED"/>
    <property type="match status" value="1"/>
</dbReference>
<feature type="domain" description="Xylanolytic transcriptional activator regulatory" evidence="6">
    <location>
        <begin position="412"/>
        <end position="478"/>
    </location>
</feature>
<dbReference type="CDD" id="cd12148">
    <property type="entry name" value="fungal_TF_MHR"/>
    <property type="match status" value="1"/>
</dbReference>
<evidence type="ECO:0000313" key="8">
    <source>
        <dbReference type="Proteomes" id="UP001642406"/>
    </source>
</evidence>
<reference evidence="7 8" key="1">
    <citation type="submission" date="2024-01" db="EMBL/GenBank/DDBJ databases">
        <authorList>
            <person name="Allen C."/>
            <person name="Tagirdzhanova G."/>
        </authorList>
    </citation>
    <scope>NUCLEOTIDE SEQUENCE [LARGE SCALE GENOMIC DNA]</scope>
</reference>
<evidence type="ECO:0000256" key="2">
    <source>
        <dbReference type="ARBA" id="ARBA00022723"/>
    </source>
</evidence>
<name>A0ABP0B070_9PEZI</name>
<feature type="compositionally biased region" description="Polar residues" evidence="5">
    <location>
        <begin position="118"/>
        <end position="130"/>
    </location>
</feature>
<comment type="caution">
    <text evidence="7">The sequence shown here is derived from an EMBL/GenBank/DDBJ whole genome shotgun (WGS) entry which is preliminary data.</text>
</comment>
<dbReference type="EMBL" id="CAWUHC010000009">
    <property type="protein sequence ID" value="CAK7212947.1"/>
    <property type="molecule type" value="Genomic_DNA"/>
</dbReference>
<keyword evidence="3" id="KW-0238">DNA-binding</keyword>
<evidence type="ECO:0000256" key="4">
    <source>
        <dbReference type="ARBA" id="ARBA00023242"/>
    </source>
</evidence>
<protein>
    <recommendedName>
        <fullName evidence="6">Xylanolytic transcriptional activator regulatory domain-containing protein</fullName>
    </recommendedName>
</protein>
<feature type="region of interest" description="Disordered" evidence="5">
    <location>
        <begin position="111"/>
        <end position="130"/>
    </location>
</feature>
<comment type="subcellular location">
    <subcellularLocation>
        <location evidence="1">Nucleus</location>
    </subcellularLocation>
</comment>
<evidence type="ECO:0000313" key="7">
    <source>
        <dbReference type="EMBL" id="CAK7212947.1"/>
    </source>
</evidence>
<proteinExistence type="predicted"/>
<keyword evidence="4" id="KW-0539">Nucleus</keyword>
<gene>
    <name evidence="7" type="ORF">SBRCBS47491_001636</name>
</gene>
<sequence length="886" mass="96471">MISAPRVESTTSPCSAPASRELAQPAIPSPSTKHPVFQPGTHKSCYAYADYPKPCGNCLRRKETCCFGKKTVPRRNVTKHLHFTRPLKGTEKCTSVSSNTLFYVDQPLVPAQDEKSSQTETSTLPNQPSVFSETASIPASANACATSTSIIPRLYLDHVLDQAYINCYKKAGDNGSHDAGPANGHVPSGKANGIFGSSYRLTYFTESRLASLSGRLRNHKVDDLVHRINSHIWQRLRRPTDAPNVFDTPDAPDAQDVPNKSPFSSSNPIHVEPELEAAYIQIYFERAHPLCPFLDRTAFEARALRENDASRTTKEIKENAPKKAWSVLYYSVLAIGCAYMDSSTSTTANANARPSSRHCFEPGKSTAWRLFAQGALAHFADLHILPEDSLLTLQALTAMSVYGLGVACLSIERVILTEAARRAQSMAQIPSAQSSVSFQRTFWILYGIEKVTSFHFGRSSMFVDSDIACPFPASFGGDGTHATWPILWILHARLLSRTYASLFSVGTACNTAAHSLATIDQLHKEVEAWRLSVPEARGLRPDASSRAPGLHSHDPTERIMTLGHRYMYHSLVLILSHAQLHHFSQLPPSQKAELATVAAQKKAQDTLIVAARTILELTSLIEVEPHTPLWLLAVVPLMALLVLFDVVVHSSPSTLSSSGSDIALNLVLLDMGAGYFSRIEYASGGSLPGSLLSEFAHIARDYVNDYQRRVREQERSDKTVKSTAKSTTSVLISAQQLQQPLPSPPAPTLPHTALLPQATDIPPQPFGTMNTTSSTWSLSSAVLPVVADVGSTTSTSSKEAYVRPSSLELLTTSDMHPFSNGVVFPDGNSGPSSRDGSVYGVNTGYWNENGSNGVDLTGTDVMGLFTSNYYFLPEMDGILYGNINGM</sequence>
<dbReference type="SMART" id="SM00906">
    <property type="entry name" value="Fungal_trans"/>
    <property type="match status" value="1"/>
</dbReference>
<evidence type="ECO:0000256" key="3">
    <source>
        <dbReference type="ARBA" id="ARBA00023125"/>
    </source>
</evidence>
<feature type="region of interest" description="Disordered" evidence="5">
    <location>
        <begin position="243"/>
        <end position="268"/>
    </location>
</feature>
<dbReference type="PANTHER" id="PTHR46910">
    <property type="entry name" value="TRANSCRIPTION FACTOR PDR1"/>
    <property type="match status" value="1"/>
</dbReference>
<evidence type="ECO:0000256" key="1">
    <source>
        <dbReference type="ARBA" id="ARBA00004123"/>
    </source>
</evidence>
<dbReference type="InterPro" id="IPR050987">
    <property type="entry name" value="AtrR-like"/>
</dbReference>
<keyword evidence="2" id="KW-0479">Metal-binding</keyword>
<dbReference type="Proteomes" id="UP001642406">
    <property type="component" value="Unassembled WGS sequence"/>
</dbReference>
<organism evidence="7 8">
    <name type="scientific">Sporothrix bragantina</name>
    <dbReference type="NCBI Taxonomy" id="671064"/>
    <lineage>
        <taxon>Eukaryota</taxon>
        <taxon>Fungi</taxon>
        <taxon>Dikarya</taxon>
        <taxon>Ascomycota</taxon>
        <taxon>Pezizomycotina</taxon>
        <taxon>Sordariomycetes</taxon>
        <taxon>Sordariomycetidae</taxon>
        <taxon>Ophiostomatales</taxon>
        <taxon>Ophiostomataceae</taxon>
        <taxon>Sporothrix</taxon>
    </lineage>
</organism>
<evidence type="ECO:0000259" key="6">
    <source>
        <dbReference type="SMART" id="SM00906"/>
    </source>
</evidence>
<accession>A0ABP0B070</accession>
<evidence type="ECO:0000256" key="5">
    <source>
        <dbReference type="SAM" id="MobiDB-lite"/>
    </source>
</evidence>
<dbReference type="Pfam" id="PF04082">
    <property type="entry name" value="Fungal_trans"/>
    <property type="match status" value="1"/>
</dbReference>
<dbReference type="InterPro" id="IPR007219">
    <property type="entry name" value="XnlR_reg_dom"/>
</dbReference>
<feature type="region of interest" description="Disordered" evidence="5">
    <location>
        <begin position="1"/>
        <end position="35"/>
    </location>
</feature>